<dbReference type="Proteomes" id="UP001058602">
    <property type="component" value="Chromosome 2"/>
</dbReference>
<reference evidence="2" key="1">
    <citation type="submission" date="2022-07" db="EMBL/GenBank/DDBJ databases">
        <title>Complete genome of Vibrio japonicus strain JCM 31412T and phylogenomic assessment of the Nereis clade of the genus Vibrio.</title>
        <authorList>
            <person name="Shlafstein M.D."/>
            <person name="Emsley S.A."/>
            <person name="Ushijima B."/>
            <person name="Videau P."/>
            <person name="Saw J.H."/>
        </authorList>
    </citation>
    <scope>NUCLEOTIDE SEQUENCE</scope>
    <source>
        <strain evidence="2">JCM 31412</strain>
    </source>
</reference>
<dbReference type="EMBL" id="CP102097">
    <property type="protein sequence ID" value="UUM32728.1"/>
    <property type="molecule type" value="Genomic_DNA"/>
</dbReference>
<dbReference type="PANTHER" id="PTHR30336">
    <property type="entry name" value="INNER MEMBRANE PROTEIN, PROBABLE PERMEASE"/>
    <property type="match status" value="1"/>
</dbReference>
<evidence type="ECO:0000313" key="3">
    <source>
        <dbReference type="Proteomes" id="UP001058602"/>
    </source>
</evidence>
<feature type="domain" description="DUF218" evidence="1">
    <location>
        <begin position="11"/>
        <end position="135"/>
    </location>
</feature>
<name>A0ABY5LKU8_9VIBR</name>
<evidence type="ECO:0000259" key="1">
    <source>
        <dbReference type="Pfam" id="PF02698"/>
    </source>
</evidence>
<keyword evidence="3" id="KW-1185">Reference proteome</keyword>
<dbReference type="RefSeq" id="WP_257086397.1">
    <property type="nucleotide sequence ID" value="NZ_CP102097.1"/>
</dbReference>
<accession>A0ABY5LKU8</accession>
<protein>
    <submittedName>
        <fullName evidence="2">YdcF family protein</fullName>
    </submittedName>
</protein>
<dbReference type="CDD" id="cd06259">
    <property type="entry name" value="YdcF-like"/>
    <property type="match status" value="1"/>
</dbReference>
<gene>
    <name evidence="2" type="ORF">NP165_14265</name>
</gene>
<proteinExistence type="predicted"/>
<dbReference type="Gene3D" id="3.40.50.620">
    <property type="entry name" value="HUPs"/>
    <property type="match status" value="1"/>
</dbReference>
<evidence type="ECO:0000313" key="2">
    <source>
        <dbReference type="EMBL" id="UUM32728.1"/>
    </source>
</evidence>
<dbReference type="Pfam" id="PF02698">
    <property type="entry name" value="DUF218"/>
    <property type="match status" value="1"/>
</dbReference>
<dbReference type="InterPro" id="IPR014729">
    <property type="entry name" value="Rossmann-like_a/b/a_fold"/>
</dbReference>
<dbReference type="InterPro" id="IPR051599">
    <property type="entry name" value="Cell_Envelope_Assoc"/>
</dbReference>
<dbReference type="PANTHER" id="PTHR30336:SF20">
    <property type="entry name" value="DUF218 DOMAIN-CONTAINING PROTEIN"/>
    <property type="match status" value="1"/>
</dbReference>
<dbReference type="InterPro" id="IPR003848">
    <property type="entry name" value="DUF218"/>
</dbReference>
<sequence length="281" mass="32053">MRSCQAENISDVILILGKRLQSNHLTAEGRSRVEALPKYLERFEPARTAIVFCGGVTEGQTRSEAREMLNYYQQLQGERGPQSAMIILEDQSQTTVENVKNAAQKIIEIADRQQLKAFNVHIVSNDYHLERILQIQSLLEEQGLLSSFIEQCQNSGITLSISENLNDHCSVPYPHSNRAGETFLALDELTVYRVYLEGLRRNAFEDIDGERRQQPYQIATSAISKLKVLVTEPNYLERINVVERITAKTALSNEELLSDLERFNKELTELNRLLDPERESS</sequence>
<organism evidence="2 3">
    <name type="scientific">Vibrio japonicus</name>
    <dbReference type="NCBI Taxonomy" id="1824638"/>
    <lineage>
        <taxon>Bacteria</taxon>
        <taxon>Pseudomonadati</taxon>
        <taxon>Pseudomonadota</taxon>
        <taxon>Gammaproteobacteria</taxon>
        <taxon>Vibrionales</taxon>
        <taxon>Vibrionaceae</taxon>
        <taxon>Vibrio</taxon>
    </lineage>
</organism>